<evidence type="ECO:0000256" key="4">
    <source>
        <dbReference type="ARBA" id="ARBA00022729"/>
    </source>
</evidence>
<dbReference type="CDD" id="cd00033">
    <property type="entry name" value="CCP"/>
    <property type="match status" value="8"/>
</dbReference>
<dbReference type="Pfam" id="PF00084">
    <property type="entry name" value="Sushi"/>
    <property type="match status" value="8"/>
</dbReference>
<dbReference type="AlphaFoldDB" id="H0WP65"/>
<evidence type="ECO:0000256" key="2">
    <source>
        <dbReference type="ARBA" id="ARBA00022588"/>
    </source>
</evidence>
<dbReference type="EMBL" id="AAQR03088753">
    <property type="status" value="NOT_ANNOTATED_CDS"/>
    <property type="molecule type" value="Genomic_DNA"/>
</dbReference>
<dbReference type="InParanoid" id="H0WP65"/>
<dbReference type="PROSITE" id="PS50923">
    <property type="entry name" value="SUSHI"/>
    <property type="match status" value="8"/>
</dbReference>
<evidence type="ECO:0000256" key="1">
    <source>
        <dbReference type="ARBA" id="ARBA00010908"/>
    </source>
</evidence>
<comment type="similarity">
    <text evidence="1">Belongs to the receptors of complement activation (RCA) family.</text>
</comment>
<dbReference type="Gene3D" id="1.20.5.3730">
    <property type="match status" value="1"/>
</dbReference>
<evidence type="ECO:0000256" key="7">
    <source>
        <dbReference type="ARBA" id="ARBA00022875"/>
    </source>
</evidence>
<dbReference type="FunFam" id="2.10.70.10:FF:000055">
    <property type="entry name" value="Complement decay-accelerating factor, GPI-anchored"/>
    <property type="match status" value="1"/>
</dbReference>
<dbReference type="GO" id="GO:0045732">
    <property type="term" value="P:positive regulation of protein catabolic process"/>
    <property type="evidence" value="ECO:0007669"/>
    <property type="project" value="Ensembl"/>
</dbReference>
<dbReference type="HOGENOM" id="CLU_020107_5_2_1"/>
<dbReference type="PANTHER" id="PTHR45656">
    <property type="entry name" value="PROTEIN CBR-CLEC-78"/>
    <property type="match status" value="1"/>
</dbReference>
<feature type="domain" description="Sushi" evidence="11">
    <location>
        <begin position="110"/>
        <end position="171"/>
    </location>
</feature>
<keyword evidence="6" id="KW-0391">Immunity</keyword>
<feature type="domain" description="Sushi" evidence="11">
    <location>
        <begin position="362"/>
        <end position="421"/>
    </location>
</feature>
<keyword evidence="4" id="KW-0732">Signal</keyword>
<comment type="caution">
    <text evidence="10">Lacks conserved residue(s) required for the propagation of feature annotation.</text>
</comment>
<evidence type="ECO:0000256" key="5">
    <source>
        <dbReference type="ARBA" id="ARBA00022737"/>
    </source>
</evidence>
<keyword evidence="5" id="KW-0677">Repeat</keyword>
<dbReference type="GeneTree" id="ENSGT00940000154640"/>
<protein>
    <submittedName>
        <fullName evidence="12">Complement component 4 binding protein alpha</fullName>
    </submittedName>
</protein>
<dbReference type="InterPro" id="IPR040514">
    <property type="entry name" value="C4bp_oligo"/>
</dbReference>
<evidence type="ECO:0000256" key="6">
    <source>
        <dbReference type="ARBA" id="ARBA00022859"/>
    </source>
</evidence>
<keyword evidence="9" id="KW-0325">Glycoprotein</keyword>
<evidence type="ECO:0000313" key="12">
    <source>
        <dbReference type="Ensembl" id="ENSOGAP00000003659.2"/>
    </source>
</evidence>
<feature type="disulfide bond" evidence="10">
    <location>
        <begin position="174"/>
        <end position="217"/>
    </location>
</feature>
<dbReference type="FunFam" id="2.10.70.10:FF:000008">
    <property type="entry name" value="Complement receptor type 1"/>
    <property type="match status" value="1"/>
</dbReference>
<organism evidence="12 13">
    <name type="scientific">Otolemur garnettii</name>
    <name type="common">Small-eared galago</name>
    <name type="synonym">Garnett's greater bushbaby</name>
    <dbReference type="NCBI Taxonomy" id="30611"/>
    <lineage>
        <taxon>Eukaryota</taxon>
        <taxon>Metazoa</taxon>
        <taxon>Chordata</taxon>
        <taxon>Craniata</taxon>
        <taxon>Vertebrata</taxon>
        <taxon>Euteleostomi</taxon>
        <taxon>Mammalia</taxon>
        <taxon>Eutheria</taxon>
        <taxon>Euarchontoglires</taxon>
        <taxon>Primates</taxon>
        <taxon>Strepsirrhini</taxon>
        <taxon>Lorisiformes</taxon>
        <taxon>Galagidae</taxon>
        <taxon>Otolemur</taxon>
    </lineage>
</organism>
<keyword evidence="7" id="KW-0180">Complement pathway</keyword>
<dbReference type="EMBL" id="AAQR03088752">
    <property type="status" value="NOT_ANNOTATED_CDS"/>
    <property type="molecule type" value="Genomic_DNA"/>
</dbReference>
<dbReference type="SMART" id="SM00032">
    <property type="entry name" value="CCP"/>
    <property type="match status" value="8"/>
</dbReference>
<feature type="domain" description="Sushi" evidence="11">
    <location>
        <begin position="48"/>
        <end position="109"/>
    </location>
</feature>
<sequence>MRFPRAPHGTLRKKGEQADLSFPGLWKVSDPTLFQVTLLSALVATVLGNCGPPPILQFASPLRHVNETEFEVGSVLRYTCRPGYSRVASNQVLTCASDGQWEYNVFCTKRRCGNPGELPNGEVEIKTDLSLGSHIKFSCLEGYVLVGSTTSYCEVQDKGVDWSDPFPQCVIAKCEAPPDISNGKHNGGNKDVYEYGASVTYSCDPHFSLIGKASISCTVENKTTGVWSSSPPACKRINCPQPKVLHGNIVSGFRARYTYKDSIVFECQKGFILRGSNLIHCEEDNKWNPSPPTCELNSCTGLPDIPHASWGYPRPRKEERYAVGTVFKYYCHSGYTPRVNEHTTVTCQENLRWTPYKGCKELCCPMPDLKNGEILHHRKHHRSNDCVYFYGDEVSYTCSMGGKISAVCQADGTWSPQTPACDDSCNIPPTIAHGHHTGVQTSIFSLFTTYECEEGYTLVGEAKLSCRSSHWSPSPPQCKARCVKPEIVNGKLSVDKDQYNELENISIRCDSGHNRIGPQIITCLENRTWYPELPKCEWEVAEGCEQVLAGRKLMQCLPNPEDVKMALELYKLSLEIDLLELQRDKKKGGMRKKKEANLHCCFHEE</sequence>
<evidence type="ECO:0000313" key="13">
    <source>
        <dbReference type="Proteomes" id="UP000005225"/>
    </source>
</evidence>
<dbReference type="FunCoup" id="H0WP65">
    <property type="interactions" value="544"/>
</dbReference>
<keyword evidence="2" id="KW-0399">Innate immunity</keyword>
<keyword evidence="13" id="KW-1185">Reference proteome</keyword>
<dbReference type="FunFam" id="2.10.70.10:FF:000014">
    <property type="entry name" value="Membrane cofactor protein"/>
    <property type="match status" value="2"/>
</dbReference>
<dbReference type="Gene3D" id="2.10.70.10">
    <property type="entry name" value="Complement Module, domain 1"/>
    <property type="match status" value="7"/>
</dbReference>
<name>H0WP65_OTOGA</name>
<dbReference type="STRING" id="30611.ENSOGAP00000003659"/>
<dbReference type="OMA" id="VLRYRCH"/>
<feature type="domain" description="Sushi" evidence="11">
    <location>
        <begin position="481"/>
        <end position="538"/>
    </location>
</feature>
<evidence type="ECO:0000259" key="11">
    <source>
        <dbReference type="PROSITE" id="PS50923"/>
    </source>
</evidence>
<dbReference type="SUPFAM" id="SSF57535">
    <property type="entry name" value="Complement control module/SCR domain"/>
    <property type="match status" value="8"/>
</dbReference>
<keyword evidence="3 10" id="KW-0768">Sushi</keyword>
<evidence type="ECO:0000256" key="8">
    <source>
        <dbReference type="ARBA" id="ARBA00023157"/>
    </source>
</evidence>
<feature type="domain" description="Sushi" evidence="11">
    <location>
        <begin position="423"/>
        <end position="480"/>
    </location>
</feature>
<dbReference type="InterPro" id="IPR051277">
    <property type="entry name" value="SEZ6_CSMD_C4BPB_Regulators"/>
</dbReference>
<dbReference type="GO" id="GO:0006958">
    <property type="term" value="P:complement activation, classical pathway"/>
    <property type="evidence" value="ECO:0007669"/>
    <property type="project" value="UniProtKB-KW"/>
</dbReference>
<feature type="disulfide bond" evidence="10">
    <location>
        <begin position="267"/>
        <end position="294"/>
    </location>
</feature>
<feature type="disulfide bond" evidence="10">
    <location>
        <begin position="509"/>
        <end position="536"/>
    </location>
</feature>
<feature type="domain" description="Sushi" evidence="11">
    <location>
        <begin position="172"/>
        <end position="236"/>
    </location>
</feature>
<dbReference type="GO" id="GO:0045959">
    <property type="term" value="P:negative regulation of complement activation, classical pathway"/>
    <property type="evidence" value="ECO:0007669"/>
    <property type="project" value="Ensembl"/>
</dbReference>
<dbReference type="EMBL" id="AAQR03088754">
    <property type="status" value="NOT_ANNOTATED_CDS"/>
    <property type="molecule type" value="Genomic_DNA"/>
</dbReference>
<dbReference type="InterPro" id="IPR035976">
    <property type="entry name" value="Sushi/SCR/CCP_sf"/>
</dbReference>
<dbReference type="InterPro" id="IPR000436">
    <property type="entry name" value="Sushi_SCR_CCP_dom"/>
</dbReference>
<dbReference type="Gene3D" id="2.20.28.230">
    <property type="match status" value="1"/>
</dbReference>
<dbReference type="Pfam" id="PF18453">
    <property type="entry name" value="C4bp_oligo"/>
    <property type="match status" value="1"/>
</dbReference>
<dbReference type="GO" id="GO:0005615">
    <property type="term" value="C:extracellular space"/>
    <property type="evidence" value="ECO:0007669"/>
    <property type="project" value="Ensembl"/>
</dbReference>
<accession>H0WP65</accession>
<feature type="domain" description="Sushi" evidence="11">
    <location>
        <begin position="297"/>
        <end position="361"/>
    </location>
</feature>
<reference evidence="12" key="3">
    <citation type="submission" date="2025-09" db="UniProtKB">
        <authorList>
            <consortium name="Ensembl"/>
        </authorList>
    </citation>
    <scope>IDENTIFICATION</scope>
</reference>
<evidence type="ECO:0000256" key="3">
    <source>
        <dbReference type="ARBA" id="ARBA00022659"/>
    </source>
</evidence>
<dbReference type="PANTHER" id="PTHR45656:SF4">
    <property type="entry name" value="PROTEIN CBR-CLEC-78"/>
    <property type="match status" value="1"/>
</dbReference>
<dbReference type="Proteomes" id="UP000005225">
    <property type="component" value="Unassembled WGS sequence"/>
</dbReference>
<evidence type="ECO:0000256" key="9">
    <source>
        <dbReference type="ARBA" id="ARBA00023180"/>
    </source>
</evidence>
<dbReference type="Ensembl" id="ENSOGAT00000004106.2">
    <property type="protein sequence ID" value="ENSOGAP00000003659.2"/>
    <property type="gene ID" value="ENSOGAG00000004104.2"/>
</dbReference>
<dbReference type="GO" id="GO:0009609">
    <property type="term" value="P:response to symbiotic bacterium"/>
    <property type="evidence" value="ECO:0007669"/>
    <property type="project" value="Ensembl"/>
</dbReference>
<proteinExistence type="inferred from homology"/>
<keyword evidence="8 10" id="KW-1015">Disulfide bond</keyword>
<evidence type="ECO:0000256" key="10">
    <source>
        <dbReference type="PROSITE-ProRule" id="PRU00302"/>
    </source>
</evidence>
<dbReference type="GO" id="GO:0045087">
    <property type="term" value="P:innate immune response"/>
    <property type="evidence" value="ECO:0007669"/>
    <property type="project" value="UniProtKB-KW"/>
</dbReference>
<reference evidence="13" key="1">
    <citation type="submission" date="2011-03" db="EMBL/GenBank/DDBJ databases">
        <title>Version 3 of the genome sequence of Otolemur garnettii (Bushbaby).</title>
        <authorList>
            <consortium name="The Broad Institute Genome Sequencing Platform"/>
            <person name="Di Palma F."/>
            <person name="Johnson J."/>
            <person name="Lander E.S."/>
            <person name="Lindblad-Toh K."/>
            <person name="Jaffe D.B."/>
            <person name="Gnerre S."/>
            <person name="MacCallum I."/>
            <person name="Przybylski D."/>
            <person name="Ribeiro F.J."/>
            <person name="Burton J.N."/>
            <person name="Walker B.J."/>
            <person name="Sharpe T."/>
            <person name="Hall G."/>
        </authorList>
    </citation>
    <scope>NUCLEOTIDE SEQUENCE [LARGE SCALE GENOMIC DNA]</scope>
</reference>
<feature type="domain" description="Sushi" evidence="11">
    <location>
        <begin position="237"/>
        <end position="296"/>
    </location>
</feature>
<reference evidence="12" key="2">
    <citation type="submission" date="2025-08" db="UniProtKB">
        <authorList>
            <consortium name="Ensembl"/>
        </authorList>
    </citation>
    <scope>IDENTIFICATION</scope>
</reference>
<dbReference type="eggNOG" id="ENOG502SHRK">
    <property type="taxonomic scope" value="Eukaryota"/>
</dbReference>
<feature type="disulfide bond" evidence="10">
    <location>
        <begin position="80"/>
        <end position="107"/>
    </location>
</feature>
<dbReference type="GO" id="GO:1903027">
    <property type="term" value="P:regulation of opsonization"/>
    <property type="evidence" value="ECO:0007669"/>
    <property type="project" value="Ensembl"/>
</dbReference>